<dbReference type="Proteomes" id="UP000009236">
    <property type="component" value="Chromosome"/>
</dbReference>
<dbReference type="InterPro" id="IPR018691">
    <property type="entry name" value="DUF2188"/>
</dbReference>
<dbReference type="EMBL" id="CP002810">
    <property type="protein sequence ID" value="AEG44445.1"/>
    <property type="molecule type" value="Genomic_DNA"/>
</dbReference>
<accession>F6FVX5</accession>
<dbReference type="HOGENOM" id="CLU_2493728_0_0_11"/>
<keyword evidence="3" id="KW-1185">Reference proteome</keyword>
<evidence type="ECO:0000256" key="1">
    <source>
        <dbReference type="SAM" id="MobiDB-lite"/>
    </source>
</evidence>
<dbReference type="STRING" id="743718.Isova_1693"/>
<dbReference type="AlphaFoldDB" id="F6FVX5"/>
<evidence type="ECO:0000313" key="3">
    <source>
        <dbReference type="Proteomes" id="UP000009236"/>
    </source>
</evidence>
<dbReference type="KEGG" id="iva:Isova_1693"/>
<protein>
    <submittedName>
        <fullName evidence="2">Uncharacterized protein</fullName>
    </submittedName>
</protein>
<name>F6FVX5_ISOV2</name>
<sequence length="86" mass="9072">MTDSTAKPAGVPDDDVHTAPRDGAWVNEVLGHVVGGSFASLEEAVAAGREEARRRGVEHRVDDESAVWGTSDAGGFVERPDTGDLR</sequence>
<dbReference type="Pfam" id="PF09954">
    <property type="entry name" value="DUF2188"/>
    <property type="match status" value="1"/>
</dbReference>
<reference evidence="2 3" key="1">
    <citation type="submission" date="2011-05" db="EMBL/GenBank/DDBJ databases">
        <title>Complete sequence of Isoptericola variabilis 225.</title>
        <authorList>
            <consortium name="US DOE Joint Genome Institute"/>
            <person name="Lucas S."/>
            <person name="Han J."/>
            <person name="Lapidus A."/>
            <person name="Cheng J.-F."/>
            <person name="Goodwin L."/>
            <person name="Pitluck S."/>
            <person name="Peters L."/>
            <person name="Mikhailova N."/>
            <person name="Zeytun A."/>
            <person name="Han C."/>
            <person name="Tapia R."/>
            <person name="Land M."/>
            <person name="Hauser L."/>
            <person name="Kyrpides N."/>
            <person name="Ivanova N."/>
            <person name="Pagani I."/>
            <person name="Siebers A."/>
            <person name="Allgaier M."/>
            <person name="Thelen M."/>
            <person name="Hugenholtz P."/>
            <person name="Gladden J."/>
            <person name="Woyke T."/>
        </authorList>
    </citation>
    <scope>NUCLEOTIDE SEQUENCE [LARGE SCALE GENOMIC DNA]</scope>
    <source>
        <strain evidence="3">225</strain>
    </source>
</reference>
<proteinExistence type="predicted"/>
<evidence type="ECO:0000313" key="2">
    <source>
        <dbReference type="EMBL" id="AEG44445.1"/>
    </source>
</evidence>
<feature type="region of interest" description="Disordered" evidence="1">
    <location>
        <begin position="56"/>
        <end position="86"/>
    </location>
</feature>
<dbReference type="RefSeq" id="WP_013838837.1">
    <property type="nucleotide sequence ID" value="NC_015588.1"/>
</dbReference>
<organism evidence="3">
    <name type="scientific">Isoptericola variabilis (strain 225)</name>
    <dbReference type="NCBI Taxonomy" id="743718"/>
    <lineage>
        <taxon>Bacteria</taxon>
        <taxon>Bacillati</taxon>
        <taxon>Actinomycetota</taxon>
        <taxon>Actinomycetes</taxon>
        <taxon>Micrococcales</taxon>
        <taxon>Promicromonosporaceae</taxon>
        <taxon>Isoptericola</taxon>
    </lineage>
</organism>
<feature type="region of interest" description="Disordered" evidence="1">
    <location>
        <begin position="1"/>
        <end position="20"/>
    </location>
</feature>
<gene>
    <name evidence="2" type="ordered locus">Isova_1693</name>
</gene>